<dbReference type="Pfam" id="PF00570">
    <property type="entry name" value="HRDC"/>
    <property type="match status" value="1"/>
</dbReference>
<feature type="compositionally biased region" description="Polar residues" evidence="21">
    <location>
        <begin position="151"/>
        <end position="164"/>
    </location>
</feature>
<dbReference type="NCBIfam" id="TIGR00614">
    <property type="entry name" value="recQ_fam"/>
    <property type="match status" value="1"/>
</dbReference>
<evidence type="ECO:0000259" key="24">
    <source>
        <dbReference type="PROSITE" id="PS51194"/>
    </source>
</evidence>
<dbReference type="InterPro" id="IPR018982">
    <property type="entry name" value="RQC_domain"/>
</dbReference>
<dbReference type="CDD" id="cd18794">
    <property type="entry name" value="SF2_C_RecQ"/>
    <property type="match status" value="1"/>
</dbReference>
<feature type="compositionally biased region" description="Low complexity" evidence="21">
    <location>
        <begin position="325"/>
        <end position="340"/>
    </location>
</feature>
<feature type="compositionally biased region" description="Gly residues" evidence="21">
    <location>
        <begin position="1813"/>
        <end position="1822"/>
    </location>
</feature>
<dbReference type="Gene3D" id="1.10.10.10">
    <property type="entry name" value="Winged helix-like DNA-binding domain superfamily/Winged helix DNA-binding domain"/>
    <property type="match status" value="1"/>
</dbReference>
<keyword evidence="15" id="KW-0539">Nucleus</keyword>
<dbReference type="GO" id="GO:0006260">
    <property type="term" value="P:DNA replication"/>
    <property type="evidence" value="ECO:0007669"/>
    <property type="project" value="UniProtKB-KW"/>
</dbReference>
<evidence type="ECO:0000256" key="14">
    <source>
        <dbReference type="ARBA" id="ARBA00023235"/>
    </source>
</evidence>
<dbReference type="InterPro" id="IPR036388">
    <property type="entry name" value="WH-like_DNA-bd_sf"/>
</dbReference>
<dbReference type="Pfam" id="PF00270">
    <property type="entry name" value="DEAD"/>
    <property type="match status" value="1"/>
</dbReference>
<dbReference type="PROSITE" id="PS51192">
    <property type="entry name" value="HELICASE_ATP_BIND_1"/>
    <property type="match status" value="1"/>
</dbReference>
<feature type="domain" description="HRDC" evidence="22">
    <location>
        <begin position="1570"/>
        <end position="1653"/>
    </location>
</feature>
<evidence type="ECO:0000259" key="22">
    <source>
        <dbReference type="PROSITE" id="PS50967"/>
    </source>
</evidence>
<evidence type="ECO:0000256" key="3">
    <source>
        <dbReference type="ARBA" id="ARBA00005446"/>
    </source>
</evidence>
<evidence type="ECO:0000256" key="1">
    <source>
        <dbReference type="ARBA" id="ARBA00001947"/>
    </source>
</evidence>
<evidence type="ECO:0000256" key="13">
    <source>
        <dbReference type="ARBA" id="ARBA00023204"/>
    </source>
</evidence>
<evidence type="ECO:0000256" key="5">
    <source>
        <dbReference type="ARBA" id="ARBA00022723"/>
    </source>
</evidence>
<evidence type="ECO:0000256" key="6">
    <source>
        <dbReference type="ARBA" id="ARBA00022741"/>
    </source>
</evidence>
<dbReference type="Pfam" id="PF09382">
    <property type="entry name" value="RQC"/>
    <property type="match status" value="1"/>
</dbReference>
<evidence type="ECO:0000313" key="26">
    <source>
        <dbReference type="Proteomes" id="UP000076632"/>
    </source>
</evidence>
<comment type="cofactor">
    <cofactor evidence="1">
        <name>Zn(2+)</name>
        <dbReference type="ChEBI" id="CHEBI:29105"/>
    </cofactor>
</comment>
<feature type="compositionally biased region" description="Polar residues" evidence="21">
    <location>
        <begin position="899"/>
        <end position="909"/>
    </location>
</feature>
<evidence type="ECO:0000256" key="16">
    <source>
        <dbReference type="ARBA" id="ARBA00034617"/>
    </source>
</evidence>
<dbReference type="PROSITE" id="PS50967">
    <property type="entry name" value="HRDC"/>
    <property type="match status" value="1"/>
</dbReference>
<dbReference type="SUPFAM" id="SSF47819">
    <property type="entry name" value="HRDC-like"/>
    <property type="match status" value="1"/>
</dbReference>
<evidence type="ECO:0000313" key="25">
    <source>
        <dbReference type="EMBL" id="KZF24361.1"/>
    </source>
</evidence>
<dbReference type="EMBL" id="KV407456">
    <property type="protein sequence ID" value="KZF24361.1"/>
    <property type="molecule type" value="Genomic_DNA"/>
</dbReference>
<feature type="compositionally biased region" description="Polar residues" evidence="21">
    <location>
        <begin position="442"/>
        <end position="452"/>
    </location>
</feature>
<dbReference type="InterPro" id="IPR002464">
    <property type="entry name" value="DNA/RNA_helicase_DEAH_CS"/>
</dbReference>
<dbReference type="InterPro" id="IPR044876">
    <property type="entry name" value="HRDC_dom_sf"/>
</dbReference>
<dbReference type="InterPro" id="IPR032284">
    <property type="entry name" value="RecQ_Zn-bd"/>
</dbReference>
<feature type="region of interest" description="Disordered" evidence="21">
    <location>
        <begin position="1450"/>
        <end position="1562"/>
    </location>
</feature>
<dbReference type="GO" id="GO:0043138">
    <property type="term" value="F:3'-5' DNA helicase activity"/>
    <property type="evidence" value="ECO:0007669"/>
    <property type="project" value="UniProtKB-EC"/>
</dbReference>
<dbReference type="PANTHER" id="PTHR13710">
    <property type="entry name" value="DNA HELICASE RECQ FAMILY MEMBER"/>
    <property type="match status" value="1"/>
</dbReference>
<keyword evidence="13" id="KW-0234">DNA repair</keyword>
<keyword evidence="14" id="KW-0413">Isomerase</keyword>
<keyword evidence="7" id="KW-0227">DNA damage</keyword>
<dbReference type="CDD" id="cd17920">
    <property type="entry name" value="DEXHc_RecQ"/>
    <property type="match status" value="1"/>
</dbReference>
<dbReference type="GO" id="GO:0005634">
    <property type="term" value="C:nucleus"/>
    <property type="evidence" value="ECO:0007669"/>
    <property type="project" value="UniProtKB-SubCell"/>
</dbReference>
<feature type="domain" description="Helicase ATP-binding" evidence="23">
    <location>
        <begin position="940"/>
        <end position="1121"/>
    </location>
</feature>
<dbReference type="InterPro" id="IPR002121">
    <property type="entry name" value="HRDC_dom"/>
</dbReference>
<dbReference type="InterPro" id="IPR010997">
    <property type="entry name" value="HRDC-like_sf"/>
</dbReference>
<evidence type="ECO:0000256" key="10">
    <source>
        <dbReference type="ARBA" id="ARBA00022833"/>
    </source>
</evidence>
<comment type="catalytic activity">
    <reaction evidence="16">
        <text>Couples ATP hydrolysis with the unwinding of duplex DNA by translocating in the 3'-5' direction.</text>
        <dbReference type="EC" id="5.6.2.4"/>
    </reaction>
</comment>
<dbReference type="GO" id="GO:0000724">
    <property type="term" value="P:double-strand break repair via homologous recombination"/>
    <property type="evidence" value="ECO:0007669"/>
    <property type="project" value="UniProtKB-ARBA"/>
</dbReference>
<keyword evidence="8" id="KW-0378">Hydrolase</keyword>
<keyword evidence="20" id="KW-0175">Coiled coil</keyword>
<dbReference type="InterPro" id="IPR001650">
    <property type="entry name" value="Helicase_C-like"/>
</dbReference>
<dbReference type="FunFam" id="3.40.50.300:FF:000537">
    <property type="entry name" value="Bloom syndrome RecQ-like helicase"/>
    <property type="match status" value="1"/>
</dbReference>
<evidence type="ECO:0000256" key="18">
    <source>
        <dbReference type="ARBA" id="ARBA00049360"/>
    </source>
</evidence>
<feature type="compositionally biased region" description="Basic and acidic residues" evidence="21">
    <location>
        <begin position="888"/>
        <end position="898"/>
    </location>
</feature>
<evidence type="ECO:0000256" key="21">
    <source>
        <dbReference type="SAM" id="MobiDB-lite"/>
    </source>
</evidence>
<feature type="compositionally biased region" description="Polar residues" evidence="21">
    <location>
        <begin position="869"/>
        <end position="883"/>
    </location>
</feature>
<keyword evidence="11" id="KW-0067">ATP-binding</keyword>
<dbReference type="PANTHER" id="PTHR13710:SF153">
    <property type="entry name" value="RECQ-LIKE DNA HELICASE BLM"/>
    <property type="match status" value="1"/>
</dbReference>
<feature type="compositionally biased region" description="Polar residues" evidence="21">
    <location>
        <begin position="1479"/>
        <end position="1492"/>
    </location>
</feature>
<evidence type="ECO:0000256" key="11">
    <source>
        <dbReference type="ARBA" id="ARBA00022840"/>
    </source>
</evidence>
<protein>
    <recommendedName>
        <fullName evidence="19">RecQ-like DNA helicase BLM</fullName>
        <ecNumber evidence="17">5.6.2.4</ecNumber>
    </recommendedName>
</protein>
<keyword evidence="9" id="KW-0347">Helicase</keyword>
<dbReference type="Pfam" id="PF00271">
    <property type="entry name" value="Helicase_C"/>
    <property type="match status" value="1"/>
</dbReference>
<comment type="catalytic activity">
    <reaction evidence="18">
        <text>ATP + H2O = ADP + phosphate + H(+)</text>
        <dbReference type="Rhea" id="RHEA:13065"/>
        <dbReference type="ChEBI" id="CHEBI:15377"/>
        <dbReference type="ChEBI" id="CHEBI:15378"/>
        <dbReference type="ChEBI" id="CHEBI:30616"/>
        <dbReference type="ChEBI" id="CHEBI:43474"/>
        <dbReference type="ChEBI" id="CHEBI:456216"/>
    </reaction>
</comment>
<dbReference type="SMART" id="SM00487">
    <property type="entry name" value="DEXDc"/>
    <property type="match status" value="1"/>
</dbReference>
<feature type="compositionally biased region" description="Acidic residues" evidence="21">
    <location>
        <begin position="397"/>
        <end position="407"/>
    </location>
</feature>
<dbReference type="FunFam" id="3.40.50.300:FF:000340">
    <property type="entry name" value="Bloom syndrome, RecQ helicase"/>
    <property type="match status" value="1"/>
</dbReference>
<dbReference type="InterPro" id="IPR014001">
    <property type="entry name" value="Helicase_ATP-bd"/>
</dbReference>
<dbReference type="SUPFAM" id="SSF52540">
    <property type="entry name" value="P-loop containing nucleoside triphosphate hydrolases"/>
    <property type="match status" value="2"/>
</dbReference>
<dbReference type="GO" id="GO:0016787">
    <property type="term" value="F:hydrolase activity"/>
    <property type="evidence" value="ECO:0007669"/>
    <property type="project" value="UniProtKB-KW"/>
</dbReference>
<dbReference type="GO" id="GO:0005737">
    <property type="term" value="C:cytoplasm"/>
    <property type="evidence" value="ECO:0007669"/>
    <property type="project" value="TreeGrafter"/>
</dbReference>
<feature type="compositionally biased region" description="Polar residues" evidence="21">
    <location>
        <begin position="341"/>
        <end position="352"/>
    </location>
</feature>
<dbReference type="Proteomes" id="UP000076632">
    <property type="component" value="Unassembled WGS sequence"/>
</dbReference>
<feature type="compositionally biased region" description="Low complexity" evidence="21">
    <location>
        <begin position="1784"/>
        <end position="1809"/>
    </location>
</feature>
<dbReference type="GO" id="GO:0003677">
    <property type="term" value="F:DNA binding"/>
    <property type="evidence" value="ECO:0007669"/>
    <property type="project" value="UniProtKB-KW"/>
</dbReference>
<feature type="compositionally biased region" description="Polar residues" evidence="21">
    <location>
        <begin position="1722"/>
        <end position="1739"/>
    </location>
</feature>
<sequence length="1822" mass="202826">MTKNNLREHISWLLGAKPYLPPQIGPLPPLIDSISTDIAEPIVLEETLFYPRLEQTNTKDDFLDLDAFDAGPEAGLTPPQSRETSRFPPPINAEEISIGARNSANMARLRSAPNSSTKPRLVSRILSPAHAAPTRSTLSGKPDFHQYIEGTPSNRASKSVSSLNAKPVDSRSNHQLLTPSLSSAHSAAFYVDSIDLTGDADTQTASSDTVEAFGESRAIWREDSASRQEPLVKRGTKRKSEEFENDTDRRSTSREPSAGFIAIEAFPEEAPQTFSENPPRSPSRNASDSTGLPRDSDSSRTWGKGESGKEMHDDTAIGKRKRKSLSSISPSPSSKVTSISEMPSTRSPAKQHQPTHSRSRMSQEDPEASDPPTSIRMPQTAPRINAGTKRRLKPVIEDSEDEEDELARDDMEVDDKHEIASRLTSPEKPRHTTTDADRRKQWSQSKNESQIATIGELGNTHVKGSPRKSTRNDPVAPIEDSNGPSPFYEDSPTKAKMVQPSSAQSNCVSSAPISEEERASVQRFLKVPATKVEEVLSKTQWELRANSEAIFQYLSEEGAEAPVQLTEQGKYLRSKSQSLKELLEVRNEYISLLEKKEKLKARVIEALEEGLETSEYQGVLEESRSATQTLKRLDAKVFWLLKQASFTSCGSDRATQPREEQDLRGSVMVQSTQAPSQTFQTTPLSNPNEGFIQTQLVHQTQVPVSNELSVSQRVGAPSVTSNNILGSRPIVREKPSAGQIPAMPTARGISASLGGDDWNDEEEEAMLPKPSFRDDMRRAGGSHFHASNGSLTTTQLGQTIPGKAANDEYEFDDAVFQDDEEALFSRNMGPSAFDRMEDDEFCHDDDNDMLEVAENLEYEHSFQSRDQDSFTSRQALAETSGNIKTPRKGKDTERRREVSQTCESASTPDMMQHPWSKEVKAAMKERFHLRGFRHNQLEAINATLGGRDVFVLMPTGGGKSLCYQLPSIVKSGRTRGVTVVISPLLSLMQDQVEHLQKLKIQAFFINGEVSAQRRRLIQETLREPNVEQFIQLLYVTPEMLSKSQAMTNAFRSLYNRKKLARFVIDEAHCVSQWGHDFRPDYKLLGEVRLDFPEVPVMALTATATENVKVDVIHNLGMDGCEVFTQSFNRPNLTYEVRPKAKATEVLDSIAETIQNYQGQSGIIYCLSRKNCERIAAKLCQEYGVKACHYHAGMENSERTEIQKQWQNGEYDVIVATIAFGMGIDKPDVRFVIHHTIPKSLEGYYQETGRAGRDGKRSGCYLYYGYQDTMGIRKMIDDGDGSEEQKERQHKMLRNVVQFCENKSDCRRVQVLAYFNESFRKEDCHNGCDNCNSKSVFETHDYTEYASKALKLVRRFGRQRVTLLQCVDVFRGSKTKKILGSAQSRFPEYGAGSKLERGEAERLFYRLLSEGALEEVNVMNRKKFATQYIQPGGNYMDFMTGRRRVKIQVRVSPRKTKESSNSTRTTKKNTGVEASRHEYPQSTNVSSPIQQAASRRKVKQYRYEEKGDAQLHRNGYARDEFVVSDNDPGGAESTDSDDGFEPIRIAGRSRKAPNKELGPPITTDEKLTSLNAMHVLVLEDFMHHAKLVSNKIIVDKGLRSQPFSDTILREMAINFPKNKEELLEIPGIDPEKVRFYGETFLKLVSSAENRYTTLMRENEDRTADPNQANVIDISSDEGDGFAAGAFGEVDEFGDLDPSQEQRSSYFQSVPEVDAFNAQFTQLEPPAQTSRSEPAGQTSGPSRAFSDKVNSRSRSKSGTGSGGKRGSSRAGGSGNKSQSQSRVTKRSTGSRTSGGKSASASSSKQSGGRQATLTGGRGIGMMPI</sequence>
<dbReference type="GO" id="GO:0009378">
    <property type="term" value="F:four-way junction helicase activity"/>
    <property type="evidence" value="ECO:0007669"/>
    <property type="project" value="TreeGrafter"/>
</dbReference>
<keyword evidence="12" id="KW-0238">DNA-binding</keyword>
<dbReference type="InterPro" id="IPR027417">
    <property type="entry name" value="P-loop_NTPase"/>
</dbReference>
<evidence type="ECO:0000256" key="7">
    <source>
        <dbReference type="ARBA" id="ARBA00022763"/>
    </source>
</evidence>
<evidence type="ECO:0000256" key="12">
    <source>
        <dbReference type="ARBA" id="ARBA00023125"/>
    </source>
</evidence>
<dbReference type="EC" id="5.6.2.4" evidence="17"/>
<dbReference type="Gene3D" id="1.10.150.80">
    <property type="entry name" value="HRDC domain"/>
    <property type="match status" value="1"/>
</dbReference>
<feature type="domain" description="Helicase C-terminal" evidence="24">
    <location>
        <begin position="1145"/>
        <end position="1296"/>
    </location>
</feature>
<feature type="compositionally biased region" description="Basic and acidic residues" evidence="21">
    <location>
        <begin position="408"/>
        <end position="440"/>
    </location>
</feature>
<evidence type="ECO:0000256" key="8">
    <source>
        <dbReference type="ARBA" id="ARBA00022801"/>
    </source>
</evidence>
<feature type="compositionally biased region" description="Basic and acidic residues" evidence="21">
    <location>
        <begin position="221"/>
        <end position="253"/>
    </location>
</feature>
<comment type="similarity">
    <text evidence="3">Belongs to the helicase family. RecQ subfamily.</text>
</comment>
<evidence type="ECO:0000256" key="17">
    <source>
        <dbReference type="ARBA" id="ARBA00034808"/>
    </source>
</evidence>
<name>A0A165I4A3_XYLHT</name>
<dbReference type="SMART" id="SM00490">
    <property type="entry name" value="HELICc"/>
    <property type="match status" value="1"/>
</dbReference>
<dbReference type="InParanoid" id="A0A165I4A3"/>
<dbReference type="SMART" id="SM00956">
    <property type="entry name" value="RQC"/>
    <property type="match status" value="1"/>
</dbReference>
<evidence type="ECO:0000256" key="19">
    <source>
        <dbReference type="ARBA" id="ARBA00073450"/>
    </source>
</evidence>
<feature type="compositionally biased region" description="Basic and acidic residues" evidence="21">
    <location>
        <begin position="1500"/>
        <end position="1520"/>
    </location>
</feature>
<evidence type="ECO:0000256" key="9">
    <source>
        <dbReference type="ARBA" id="ARBA00022806"/>
    </source>
</evidence>
<feature type="region of interest" description="Disordered" evidence="21">
    <location>
        <begin position="861"/>
        <end position="911"/>
    </location>
</feature>
<dbReference type="Pfam" id="PF16124">
    <property type="entry name" value="RecQ_Zn_bind"/>
    <property type="match status" value="1"/>
</dbReference>
<dbReference type="STRING" id="1328760.A0A165I4A3"/>
<evidence type="ECO:0000256" key="2">
    <source>
        <dbReference type="ARBA" id="ARBA00004123"/>
    </source>
</evidence>
<organism evidence="25 26">
    <name type="scientific">Xylona heveae (strain CBS 132557 / TC161)</name>
    <dbReference type="NCBI Taxonomy" id="1328760"/>
    <lineage>
        <taxon>Eukaryota</taxon>
        <taxon>Fungi</taxon>
        <taxon>Dikarya</taxon>
        <taxon>Ascomycota</taxon>
        <taxon>Pezizomycotina</taxon>
        <taxon>Xylonomycetes</taxon>
        <taxon>Xylonales</taxon>
        <taxon>Xylonaceae</taxon>
        <taxon>Xylona</taxon>
    </lineage>
</organism>
<dbReference type="GO" id="GO:0046872">
    <property type="term" value="F:metal ion binding"/>
    <property type="evidence" value="ECO:0007669"/>
    <property type="project" value="UniProtKB-KW"/>
</dbReference>
<evidence type="ECO:0000256" key="15">
    <source>
        <dbReference type="ARBA" id="ARBA00023242"/>
    </source>
</evidence>
<reference evidence="25 26" key="1">
    <citation type="journal article" date="2016" name="Fungal Biol.">
        <title>The genome of Xylona heveae provides a window into fungal endophytism.</title>
        <authorList>
            <person name="Gazis R."/>
            <person name="Kuo A."/>
            <person name="Riley R."/>
            <person name="LaButti K."/>
            <person name="Lipzen A."/>
            <person name="Lin J."/>
            <person name="Amirebrahimi M."/>
            <person name="Hesse C.N."/>
            <person name="Spatafora J.W."/>
            <person name="Henrissat B."/>
            <person name="Hainaut M."/>
            <person name="Grigoriev I.V."/>
            <person name="Hibbett D.S."/>
        </authorList>
    </citation>
    <scope>NUCLEOTIDE SEQUENCE [LARGE SCALE GENOMIC DNA]</scope>
    <source>
        <strain evidence="25 26">TC161</strain>
    </source>
</reference>
<accession>A0A165I4A3</accession>
<comment type="subcellular location">
    <subcellularLocation>
        <location evidence="2">Nucleus</location>
    </subcellularLocation>
</comment>
<dbReference type="OrthoDB" id="10261556at2759"/>
<keyword evidence="6" id="KW-0547">Nucleotide-binding</keyword>
<feature type="region of interest" description="Disordered" evidence="21">
    <location>
        <begin position="1722"/>
        <end position="1822"/>
    </location>
</feature>
<dbReference type="InterPro" id="IPR011545">
    <property type="entry name" value="DEAD/DEAH_box_helicase_dom"/>
</dbReference>
<keyword evidence="26" id="KW-1185">Reference proteome</keyword>
<dbReference type="FunFam" id="1.10.10.10:FF:000495">
    <property type="entry name" value="RecQ family helicase MusN"/>
    <property type="match status" value="1"/>
</dbReference>
<dbReference type="PROSITE" id="PS00690">
    <property type="entry name" value="DEAH_ATP_HELICASE"/>
    <property type="match status" value="1"/>
</dbReference>
<feature type="region of interest" description="Disordered" evidence="21">
    <location>
        <begin position="221"/>
        <end position="506"/>
    </location>
</feature>
<keyword evidence="5" id="KW-0479">Metal-binding</keyword>
<feature type="compositionally biased region" description="Basic and acidic residues" evidence="21">
    <location>
        <begin position="306"/>
        <end position="317"/>
    </location>
</feature>
<feature type="compositionally biased region" description="Gly residues" evidence="21">
    <location>
        <begin position="1757"/>
        <end position="1772"/>
    </location>
</feature>
<evidence type="ECO:0000259" key="23">
    <source>
        <dbReference type="PROSITE" id="PS51192"/>
    </source>
</evidence>
<keyword evidence="10" id="KW-0862">Zinc</keyword>
<gene>
    <name evidence="25" type="ORF">L228DRAFT_259591</name>
</gene>
<dbReference type="PROSITE" id="PS51194">
    <property type="entry name" value="HELICASE_CTER"/>
    <property type="match status" value="1"/>
</dbReference>
<feature type="compositionally biased region" description="Polar residues" evidence="21">
    <location>
        <begin position="272"/>
        <end position="290"/>
    </location>
</feature>
<evidence type="ECO:0000256" key="20">
    <source>
        <dbReference type="SAM" id="Coils"/>
    </source>
</evidence>
<dbReference type="GO" id="GO:0005524">
    <property type="term" value="F:ATP binding"/>
    <property type="evidence" value="ECO:0007669"/>
    <property type="project" value="UniProtKB-KW"/>
</dbReference>
<dbReference type="GO" id="GO:0005694">
    <property type="term" value="C:chromosome"/>
    <property type="evidence" value="ECO:0007669"/>
    <property type="project" value="TreeGrafter"/>
</dbReference>
<evidence type="ECO:0000256" key="4">
    <source>
        <dbReference type="ARBA" id="ARBA00022705"/>
    </source>
</evidence>
<feature type="region of interest" description="Disordered" evidence="21">
    <location>
        <begin position="126"/>
        <end position="175"/>
    </location>
</feature>
<keyword evidence="4" id="KW-0235">DNA replication</keyword>
<proteinExistence type="inferred from homology"/>
<dbReference type="InterPro" id="IPR004589">
    <property type="entry name" value="DNA_helicase_ATP-dep_RecQ"/>
</dbReference>
<dbReference type="RefSeq" id="XP_018189916.1">
    <property type="nucleotide sequence ID" value="XM_018334178.1"/>
</dbReference>
<feature type="coiled-coil region" evidence="20">
    <location>
        <begin position="579"/>
        <end position="609"/>
    </location>
</feature>
<dbReference type="Gene3D" id="3.40.50.300">
    <property type="entry name" value="P-loop containing nucleotide triphosphate hydrolases"/>
    <property type="match status" value="2"/>
</dbReference>
<dbReference type="GeneID" id="28899315"/>